<evidence type="ECO:0000313" key="10">
    <source>
        <dbReference type="EMBL" id="MBE8612602.1"/>
    </source>
</evidence>
<feature type="transmembrane region" description="Helical" evidence="9">
    <location>
        <begin position="51"/>
        <end position="69"/>
    </location>
</feature>
<evidence type="ECO:0000313" key="11">
    <source>
        <dbReference type="Proteomes" id="UP000650477"/>
    </source>
</evidence>
<sequence length="136" mass="14126">MIIDSAAFTPVSAALGGLMIGIAVAVLLLFNGRIAGISGIFANMFTKQSGWRIAFIAGLAGAPWVYRLFAGQPDVVIAADYPLLIVAGLLVGFGTRLGNGCTSGHGICGMARLSKRSFAAVAVFMVSAFLTVWLMK</sequence>
<dbReference type="Pfam" id="PF04143">
    <property type="entry name" value="Sulf_transp"/>
    <property type="match status" value="1"/>
</dbReference>
<accession>A0A8I0PWK9</accession>
<evidence type="ECO:0000256" key="1">
    <source>
        <dbReference type="ARBA" id="ARBA00004429"/>
    </source>
</evidence>
<comment type="subcellular location">
    <subcellularLocation>
        <location evidence="1">Cell inner membrane</location>
        <topology evidence="1">Multi-pass membrane protein</topology>
    </subcellularLocation>
</comment>
<evidence type="ECO:0000256" key="6">
    <source>
        <dbReference type="ARBA" id="ARBA00022989"/>
    </source>
</evidence>
<protein>
    <submittedName>
        <fullName evidence="10">YeeE/YedE family protein</fullName>
    </submittedName>
</protein>
<keyword evidence="5 9" id="KW-0812">Transmembrane</keyword>
<evidence type="ECO:0000256" key="3">
    <source>
        <dbReference type="ARBA" id="ARBA00022475"/>
    </source>
</evidence>
<dbReference type="InterPro" id="IPR007272">
    <property type="entry name" value="Sulf_transp_TsuA/YedE"/>
</dbReference>
<evidence type="ECO:0000256" key="7">
    <source>
        <dbReference type="ARBA" id="ARBA00023136"/>
    </source>
</evidence>
<proteinExistence type="inferred from homology"/>
<feature type="transmembrane region" description="Helical" evidence="9">
    <location>
        <begin position="75"/>
        <end position="97"/>
    </location>
</feature>
<keyword evidence="3" id="KW-1003">Cell membrane</keyword>
<comment type="caution">
    <text evidence="10">The sequence shown here is derived from an EMBL/GenBank/DDBJ whole genome shotgun (WGS) entry which is preliminary data.</text>
</comment>
<comment type="similarity">
    <text evidence="8">Belongs to the TsuA/YedE (TC 9.B.102) family.</text>
</comment>
<dbReference type="PANTHER" id="PTHR30574">
    <property type="entry name" value="INNER MEMBRANE PROTEIN YEDE"/>
    <property type="match status" value="1"/>
</dbReference>
<evidence type="ECO:0000256" key="4">
    <source>
        <dbReference type="ARBA" id="ARBA00022519"/>
    </source>
</evidence>
<name>A0A8I0PWK9_MORMO</name>
<keyword evidence="7 9" id="KW-0472">Membrane</keyword>
<dbReference type="EMBL" id="PKLF01000007">
    <property type="protein sequence ID" value="MBE8612602.1"/>
    <property type="molecule type" value="Genomic_DNA"/>
</dbReference>
<organism evidence="10 11">
    <name type="scientific">Morganella morganii</name>
    <name type="common">Proteus morganii</name>
    <dbReference type="NCBI Taxonomy" id="582"/>
    <lineage>
        <taxon>Bacteria</taxon>
        <taxon>Pseudomonadati</taxon>
        <taxon>Pseudomonadota</taxon>
        <taxon>Gammaproteobacteria</taxon>
        <taxon>Enterobacterales</taxon>
        <taxon>Morganellaceae</taxon>
        <taxon>Morganella</taxon>
    </lineage>
</organism>
<keyword evidence="6 9" id="KW-1133">Transmembrane helix</keyword>
<evidence type="ECO:0000256" key="9">
    <source>
        <dbReference type="SAM" id="Phobius"/>
    </source>
</evidence>
<dbReference type="Proteomes" id="UP000650477">
    <property type="component" value="Unassembled WGS sequence"/>
</dbReference>
<feature type="transmembrane region" description="Helical" evidence="9">
    <location>
        <begin position="6"/>
        <end position="30"/>
    </location>
</feature>
<evidence type="ECO:0000256" key="5">
    <source>
        <dbReference type="ARBA" id="ARBA00022692"/>
    </source>
</evidence>
<gene>
    <name evidence="10" type="ORF">CYG68_09240</name>
</gene>
<keyword evidence="2" id="KW-0813">Transport</keyword>
<dbReference type="GO" id="GO:0005886">
    <property type="term" value="C:plasma membrane"/>
    <property type="evidence" value="ECO:0007669"/>
    <property type="project" value="UniProtKB-SubCell"/>
</dbReference>
<keyword evidence="4" id="KW-0997">Cell inner membrane</keyword>
<dbReference type="PANTHER" id="PTHR30574:SF1">
    <property type="entry name" value="SULPHUR TRANSPORT DOMAIN-CONTAINING PROTEIN"/>
    <property type="match status" value="1"/>
</dbReference>
<reference evidence="10" key="1">
    <citation type="submission" date="2017-12" db="EMBL/GenBank/DDBJ databases">
        <title>Genome sequencing and analysis.</title>
        <authorList>
            <person name="Huang Y.-T."/>
        </authorList>
    </citation>
    <scope>NUCLEOTIDE SEQUENCE</scope>
    <source>
        <strain evidence="10">VGH116</strain>
    </source>
</reference>
<feature type="transmembrane region" description="Helical" evidence="9">
    <location>
        <begin position="118"/>
        <end position="135"/>
    </location>
</feature>
<dbReference type="RefSeq" id="WP_036415514.1">
    <property type="nucleotide sequence ID" value="NZ_ABMOGV020000005.1"/>
</dbReference>
<evidence type="ECO:0000256" key="2">
    <source>
        <dbReference type="ARBA" id="ARBA00022448"/>
    </source>
</evidence>
<dbReference type="AlphaFoldDB" id="A0A8I0PWK9"/>
<evidence type="ECO:0000256" key="8">
    <source>
        <dbReference type="ARBA" id="ARBA00035655"/>
    </source>
</evidence>